<dbReference type="EMBL" id="JACHOU010000002">
    <property type="protein sequence ID" value="MBB6353504.1"/>
    <property type="molecule type" value="Genomic_DNA"/>
</dbReference>
<sequence>MSRWFRHYAGMMRDEKLVRVAVRVKQPVERVVWVWGALLESAAEINEGGRFEFDTGEAAYFLRCDDADMGSILAGLESLGRIGGGMVAKWGERQYDSDGAKERQRRYRERIKSKSDVQQRDRDHNVTQENVTRDVTQPSRDGEVTAQETDTDTDISDANASSCPEPEKSAPVVVASPTAFELPCVSGEMYPVSESDVAEWRASFPAVDVIQQLGAMRSWLIANPTRRKTRKGMRRFVVSWLDRKQNNSHSPPPAQHSGSPPGRHQTAVEANISRRIKRNEPAGGRFDNTDAELLSPDKPELRALVRNAGQAMRWPD</sequence>
<organism evidence="2 3">
    <name type="scientific">Aminobacter aganoensis</name>
    <dbReference type="NCBI Taxonomy" id="83264"/>
    <lineage>
        <taxon>Bacteria</taxon>
        <taxon>Pseudomonadati</taxon>
        <taxon>Pseudomonadota</taxon>
        <taxon>Alphaproteobacteria</taxon>
        <taxon>Hyphomicrobiales</taxon>
        <taxon>Phyllobacteriaceae</taxon>
        <taxon>Aminobacter</taxon>
    </lineage>
</organism>
<name>A0A7X0KJX5_9HYPH</name>
<dbReference type="Proteomes" id="UP000536262">
    <property type="component" value="Unassembled WGS sequence"/>
</dbReference>
<evidence type="ECO:0000313" key="2">
    <source>
        <dbReference type="EMBL" id="MBB6353504.1"/>
    </source>
</evidence>
<accession>A0A7X0KJX5</accession>
<comment type="caution">
    <text evidence="2">The sequence shown here is derived from an EMBL/GenBank/DDBJ whole genome shotgun (WGS) entry which is preliminary data.</text>
</comment>
<evidence type="ECO:0008006" key="4">
    <source>
        <dbReference type="Google" id="ProtNLM"/>
    </source>
</evidence>
<reference evidence="2 3" key="1">
    <citation type="submission" date="2020-08" db="EMBL/GenBank/DDBJ databases">
        <title>Genomic Encyclopedia of Type Strains, Phase IV (KMG-IV): sequencing the most valuable type-strain genomes for metagenomic binning, comparative biology and taxonomic classification.</title>
        <authorList>
            <person name="Goeker M."/>
        </authorList>
    </citation>
    <scope>NUCLEOTIDE SEQUENCE [LARGE SCALE GENOMIC DNA]</scope>
    <source>
        <strain evidence="2 3">DSM 7051</strain>
    </source>
</reference>
<feature type="region of interest" description="Disordered" evidence="1">
    <location>
        <begin position="243"/>
        <end position="302"/>
    </location>
</feature>
<dbReference type="RefSeq" id="WP_246441288.1">
    <property type="nucleotide sequence ID" value="NZ_BAABEG010000001.1"/>
</dbReference>
<protein>
    <recommendedName>
        <fullName evidence="4">DUF1376 domain-containing protein</fullName>
    </recommendedName>
</protein>
<evidence type="ECO:0000256" key="1">
    <source>
        <dbReference type="SAM" id="MobiDB-lite"/>
    </source>
</evidence>
<evidence type="ECO:0000313" key="3">
    <source>
        <dbReference type="Proteomes" id="UP000536262"/>
    </source>
</evidence>
<keyword evidence="3" id="KW-1185">Reference proteome</keyword>
<feature type="compositionally biased region" description="Polar residues" evidence="1">
    <location>
        <begin position="127"/>
        <end position="139"/>
    </location>
</feature>
<proteinExistence type="predicted"/>
<feature type="region of interest" description="Disordered" evidence="1">
    <location>
        <begin position="110"/>
        <end position="170"/>
    </location>
</feature>
<feature type="compositionally biased region" description="Basic and acidic residues" evidence="1">
    <location>
        <begin position="110"/>
        <end position="126"/>
    </location>
</feature>
<gene>
    <name evidence="2" type="ORF">GGR00_001272</name>
</gene>
<dbReference type="AlphaFoldDB" id="A0A7X0KJX5"/>